<accession>A0A1C3K8H0</accession>
<dbReference type="RefSeq" id="WP_067759977.1">
    <property type="nucleotide sequence ID" value="NZ_LT907988.1"/>
</dbReference>
<feature type="compositionally biased region" description="Low complexity" evidence="1">
    <location>
        <begin position="22"/>
        <end position="37"/>
    </location>
</feature>
<keyword evidence="5" id="KW-1185">Reference proteome</keyword>
<name>A0A1C3K8H0_9BURK</name>
<reference evidence="3 5" key="1">
    <citation type="submission" date="2016-06" db="EMBL/GenBank/DDBJ databases">
        <authorList>
            <person name="Kjaerup R.B."/>
            <person name="Dalgaard T.S."/>
            <person name="Juul-Madsen H.R."/>
        </authorList>
    </citation>
    <scope>NUCLEOTIDE SEQUENCE [LARGE SCALE GENOMIC DNA]</scope>
    <source>
        <strain evidence="3">Orrdi1</strain>
    </source>
</reference>
<evidence type="ECO:0000313" key="4">
    <source>
        <dbReference type="EMBL" id="SOE49316.1"/>
    </source>
</evidence>
<feature type="chain" id="PRO_5015062795" evidence="2">
    <location>
        <begin position="24"/>
        <end position="228"/>
    </location>
</feature>
<dbReference type="EMBL" id="LT907988">
    <property type="protein sequence ID" value="SOE49316.1"/>
    <property type="molecule type" value="Genomic_DNA"/>
</dbReference>
<dbReference type="AlphaFoldDB" id="A0A1C3K8H0"/>
<evidence type="ECO:0000256" key="1">
    <source>
        <dbReference type="SAM" id="MobiDB-lite"/>
    </source>
</evidence>
<organism evidence="3 5">
    <name type="scientific">Orrella dioscoreae</name>
    <dbReference type="NCBI Taxonomy" id="1851544"/>
    <lineage>
        <taxon>Bacteria</taxon>
        <taxon>Pseudomonadati</taxon>
        <taxon>Pseudomonadota</taxon>
        <taxon>Betaproteobacteria</taxon>
        <taxon>Burkholderiales</taxon>
        <taxon>Alcaligenaceae</taxon>
        <taxon>Orrella</taxon>
    </lineage>
</organism>
<sequence length="228" mass="24341">MLRASFIATSVLVLAGCATQAPAPAPTTGGSAPSGGTAPPPPPEVPSASQEPVERLRGAYSKTQGWTLCGQTAPSALQTPLRSELDAFAPGTDSYFLDGWGRRGPQGVELVSVERIHTEGPGCEEPLDGFVWVAHGQEPFWAFGVTTSGIRFKPEGEPSRTYAYVKPEIVGQQLVYRGADFELVLNKEGCQSTMADARYAWAARLQADGRSWQGCAWQGLQSEGEEKL</sequence>
<evidence type="ECO:0000313" key="3">
    <source>
        <dbReference type="EMBL" id="SBT27796.1"/>
    </source>
</evidence>
<feature type="signal peptide" evidence="2">
    <location>
        <begin position="1"/>
        <end position="23"/>
    </location>
</feature>
<proteinExistence type="predicted"/>
<dbReference type="EMBL" id="FLRC01000056">
    <property type="protein sequence ID" value="SBT27796.1"/>
    <property type="molecule type" value="Genomic_DNA"/>
</dbReference>
<dbReference type="Proteomes" id="UP000078558">
    <property type="component" value="Chromosome I"/>
</dbReference>
<protein>
    <submittedName>
        <fullName evidence="3">Lipoprotein, putative</fullName>
    </submittedName>
</protein>
<keyword evidence="2" id="KW-0732">Signal</keyword>
<evidence type="ECO:0000256" key="2">
    <source>
        <dbReference type="SAM" id="SignalP"/>
    </source>
</evidence>
<feature type="region of interest" description="Disordered" evidence="1">
    <location>
        <begin position="22"/>
        <end position="50"/>
    </location>
</feature>
<reference evidence="4 5" key="2">
    <citation type="submission" date="2017-08" db="EMBL/GenBank/DDBJ databases">
        <authorList>
            <person name="de Groot N.N."/>
        </authorList>
    </citation>
    <scope>NUCLEOTIDE SEQUENCE [LARGE SCALE GENOMIC DNA]</scope>
    <source>
        <strain evidence="4">Orrdi1</strain>
    </source>
</reference>
<dbReference type="PROSITE" id="PS51257">
    <property type="entry name" value="PROKAR_LIPOPROTEIN"/>
    <property type="match status" value="1"/>
</dbReference>
<gene>
    <name evidence="3" type="ORF">ODI_02088</name>
    <name evidence="4" type="ORF">ODI_R1992</name>
</gene>
<evidence type="ECO:0000313" key="5">
    <source>
        <dbReference type="Proteomes" id="UP000078558"/>
    </source>
</evidence>
<dbReference type="KEGG" id="odi:ODI_R1992"/>
<keyword evidence="3" id="KW-0449">Lipoprotein</keyword>
<dbReference type="OrthoDB" id="8776561at2"/>